<comment type="caution">
    <text evidence="1">The sequence shown here is derived from an EMBL/GenBank/DDBJ whole genome shotgun (WGS) entry which is preliminary data.</text>
</comment>
<proteinExistence type="predicted"/>
<reference evidence="1" key="1">
    <citation type="submission" date="2022-11" db="EMBL/GenBank/DDBJ databases">
        <authorList>
            <person name="Morgan W.R."/>
            <person name="Tartar A."/>
        </authorList>
    </citation>
    <scope>NUCLEOTIDE SEQUENCE</scope>
    <source>
        <strain evidence="1">ARSEF 373</strain>
    </source>
</reference>
<keyword evidence="2" id="KW-1185">Reference proteome</keyword>
<accession>A0AAV2Z9H7</accession>
<protein>
    <submittedName>
        <fullName evidence="1">Uncharacterized protein</fullName>
    </submittedName>
</protein>
<evidence type="ECO:0000313" key="1">
    <source>
        <dbReference type="EMBL" id="DBA02679.1"/>
    </source>
</evidence>
<evidence type="ECO:0000313" key="2">
    <source>
        <dbReference type="Proteomes" id="UP001146120"/>
    </source>
</evidence>
<gene>
    <name evidence="1" type="ORF">N0F65_010504</name>
</gene>
<dbReference type="EMBL" id="DAKRPA010000028">
    <property type="protein sequence ID" value="DBA02679.1"/>
    <property type="molecule type" value="Genomic_DNA"/>
</dbReference>
<name>A0AAV2Z9H7_9STRA</name>
<organism evidence="1 2">
    <name type="scientific">Lagenidium giganteum</name>
    <dbReference type="NCBI Taxonomy" id="4803"/>
    <lineage>
        <taxon>Eukaryota</taxon>
        <taxon>Sar</taxon>
        <taxon>Stramenopiles</taxon>
        <taxon>Oomycota</taxon>
        <taxon>Peronosporomycetes</taxon>
        <taxon>Pythiales</taxon>
        <taxon>Pythiaceae</taxon>
    </lineage>
</organism>
<dbReference type="Proteomes" id="UP001146120">
    <property type="component" value="Unassembled WGS sequence"/>
</dbReference>
<dbReference type="AlphaFoldDB" id="A0AAV2Z9H7"/>
<sequence length="219" mass="25570">MGIKIMHKFTNFSLQEFNLMWLDFKPYIETHWDFGSGRKCEVSPRDLLFMALTTLKNGGSWDNLGDTDHGMEDNGLLAAKCLNIWAVLADKRYQGIANDVRGISPHKNPTNGHLLKKTWDITSACWKWDRANYDVVFQCCVAFANINNKYNPIRNSGDCHDYYQYLNRLKGIADSIRLHKLQKQATYRKNRKRAIEMAFGFEDLQEEYDYEEDDNSMMD</sequence>
<reference evidence="1" key="2">
    <citation type="journal article" date="2023" name="Microbiol Resour">
        <title>Decontamination and Annotation of the Draft Genome Sequence of the Oomycete Lagenidium giganteum ARSEF 373.</title>
        <authorList>
            <person name="Morgan W.R."/>
            <person name="Tartar A."/>
        </authorList>
    </citation>
    <scope>NUCLEOTIDE SEQUENCE</scope>
    <source>
        <strain evidence="1">ARSEF 373</strain>
    </source>
</reference>